<accession>A0A6J4TY83</accession>
<feature type="transmembrane region" description="Helical" evidence="4">
    <location>
        <begin position="86"/>
        <end position="102"/>
    </location>
</feature>
<organism evidence="5">
    <name type="scientific">uncultured Thermomicrobiales bacterium</name>
    <dbReference type="NCBI Taxonomy" id="1645740"/>
    <lineage>
        <taxon>Bacteria</taxon>
        <taxon>Pseudomonadati</taxon>
        <taxon>Thermomicrobiota</taxon>
        <taxon>Thermomicrobia</taxon>
        <taxon>Thermomicrobiales</taxon>
        <taxon>environmental samples</taxon>
    </lineage>
</organism>
<proteinExistence type="predicted"/>
<dbReference type="AlphaFoldDB" id="A0A6J4TY83"/>
<evidence type="ECO:0000313" key="5">
    <source>
        <dbReference type="EMBL" id="CAA9535479.1"/>
    </source>
</evidence>
<dbReference type="Pfam" id="PF07690">
    <property type="entry name" value="MFS_1"/>
    <property type="match status" value="1"/>
</dbReference>
<dbReference type="InterPro" id="IPR036259">
    <property type="entry name" value="MFS_trans_sf"/>
</dbReference>
<gene>
    <name evidence="5" type="ORF">AVDCRST_MAG59-193</name>
</gene>
<keyword evidence="1 4" id="KW-0812">Transmembrane</keyword>
<evidence type="ECO:0000256" key="4">
    <source>
        <dbReference type="SAM" id="Phobius"/>
    </source>
</evidence>
<reference evidence="5" key="1">
    <citation type="submission" date="2020-02" db="EMBL/GenBank/DDBJ databases">
        <authorList>
            <person name="Meier V. D."/>
        </authorList>
    </citation>
    <scope>NUCLEOTIDE SEQUENCE</scope>
    <source>
        <strain evidence="5">AVDCRST_MAG59</strain>
    </source>
</reference>
<evidence type="ECO:0000256" key="3">
    <source>
        <dbReference type="ARBA" id="ARBA00023136"/>
    </source>
</evidence>
<feature type="transmembrane region" description="Helical" evidence="4">
    <location>
        <begin position="59"/>
        <end position="79"/>
    </location>
</feature>
<sequence>MGSLATEARGTGRPYYGWVVAGTLAFTETVSWGVLYYAFTVFLVPMQVELGWSAATLTGAYSLALLISGLAAPFVGRWLDRHGPRALMTAGSLLGGLLVLAWS</sequence>
<feature type="non-terminal residue" evidence="5">
    <location>
        <position position="103"/>
    </location>
</feature>
<feature type="transmembrane region" description="Helical" evidence="4">
    <location>
        <begin position="15"/>
        <end position="39"/>
    </location>
</feature>
<dbReference type="Gene3D" id="1.20.1250.20">
    <property type="entry name" value="MFS general substrate transporter like domains"/>
    <property type="match status" value="1"/>
</dbReference>
<protein>
    <submittedName>
        <fullName evidence="5">Uncharacterized MFS-type transporter</fullName>
    </submittedName>
</protein>
<dbReference type="GO" id="GO:0022857">
    <property type="term" value="F:transmembrane transporter activity"/>
    <property type="evidence" value="ECO:0007669"/>
    <property type="project" value="InterPro"/>
</dbReference>
<keyword evidence="2 4" id="KW-1133">Transmembrane helix</keyword>
<evidence type="ECO:0000256" key="2">
    <source>
        <dbReference type="ARBA" id="ARBA00022989"/>
    </source>
</evidence>
<keyword evidence="3 4" id="KW-0472">Membrane</keyword>
<dbReference type="EMBL" id="CADCWF010000011">
    <property type="protein sequence ID" value="CAA9535479.1"/>
    <property type="molecule type" value="Genomic_DNA"/>
</dbReference>
<dbReference type="SUPFAM" id="SSF103473">
    <property type="entry name" value="MFS general substrate transporter"/>
    <property type="match status" value="1"/>
</dbReference>
<evidence type="ECO:0000256" key="1">
    <source>
        <dbReference type="ARBA" id="ARBA00022692"/>
    </source>
</evidence>
<name>A0A6J4TY83_9BACT</name>
<dbReference type="InterPro" id="IPR011701">
    <property type="entry name" value="MFS"/>
</dbReference>